<evidence type="ECO:0000313" key="2">
    <source>
        <dbReference type="EMBL" id="QHU27896.1"/>
    </source>
</evidence>
<evidence type="ECO:0000259" key="1">
    <source>
        <dbReference type="SMART" id="SM00507"/>
    </source>
</evidence>
<dbReference type="CDD" id="cd00085">
    <property type="entry name" value="HNHc"/>
    <property type="match status" value="1"/>
</dbReference>
<dbReference type="Gene3D" id="1.10.30.50">
    <property type="match status" value="1"/>
</dbReference>
<dbReference type="InterPro" id="IPR029471">
    <property type="entry name" value="HNH_5"/>
</dbReference>
<dbReference type="AlphaFoldDB" id="A0A6C0LAA3"/>
<accession>A0A6C0LAA3</accession>
<protein>
    <recommendedName>
        <fullName evidence="1">HNH nuclease domain-containing protein</fullName>
    </recommendedName>
</protein>
<proteinExistence type="predicted"/>
<name>A0A6C0LAA3_9ZZZZ</name>
<dbReference type="Pfam" id="PF14279">
    <property type="entry name" value="HNH_5"/>
    <property type="match status" value="1"/>
</dbReference>
<dbReference type="EMBL" id="MN740464">
    <property type="protein sequence ID" value="QHU27896.1"/>
    <property type="molecule type" value="Genomic_DNA"/>
</dbReference>
<feature type="domain" description="HNH nuclease" evidence="1">
    <location>
        <begin position="292"/>
        <end position="341"/>
    </location>
</feature>
<dbReference type="InterPro" id="IPR003615">
    <property type="entry name" value="HNH_nuc"/>
</dbReference>
<organism evidence="2">
    <name type="scientific">viral metagenome</name>
    <dbReference type="NCBI Taxonomy" id="1070528"/>
    <lineage>
        <taxon>unclassified sequences</taxon>
        <taxon>metagenomes</taxon>
        <taxon>organismal metagenomes</taxon>
    </lineage>
</organism>
<sequence>MRTELTMKPLRDIIDNYQIPELQRLVDNGHIISMVEDQKSEYDKYKSFSMLQSFTIAYIVEEKKGYILDGQHRVEAYSRLKREGYDIDNILVPIVKYNVGSIEEVNEYFKKINKHSPIKPILNLVAVEKIILQCLVDRFTTNYFKGDYSDSIVGNVEKNYQCPHISLNDLGKHIKARNIVGKLGNSNKTDKDLFNYILSVNDYLESISAHQLDPTYTKRFEKCKNKKEKERCNNVCYLGVFKNYEWLDLALHALINSLDISNIGMRFFQDVLVKNDRKTIPYELKKRVWHKYNNNDMIGKCYVCDKKLDIKDMECGHIIAHALGGEMTLNNLQPTCKTCNRDMGVMNLNEYKQLFK</sequence>
<reference evidence="2" key="1">
    <citation type="journal article" date="2020" name="Nature">
        <title>Giant virus diversity and host interactions through global metagenomics.</title>
        <authorList>
            <person name="Schulz F."/>
            <person name="Roux S."/>
            <person name="Paez-Espino D."/>
            <person name="Jungbluth S."/>
            <person name="Walsh D.A."/>
            <person name="Denef V.J."/>
            <person name="McMahon K.D."/>
            <person name="Konstantinidis K.T."/>
            <person name="Eloe-Fadrosh E.A."/>
            <person name="Kyrpides N.C."/>
            <person name="Woyke T."/>
        </authorList>
    </citation>
    <scope>NUCLEOTIDE SEQUENCE</scope>
    <source>
        <strain evidence="2">GVMAG-M-3300027769-26</strain>
    </source>
</reference>
<dbReference type="SMART" id="SM00507">
    <property type="entry name" value="HNHc"/>
    <property type="match status" value="1"/>
</dbReference>